<comment type="caution">
    <text evidence="1">The sequence shown here is derived from an EMBL/GenBank/DDBJ whole genome shotgun (WGS) entry which is preliminary data.</text>
</comment>
<dbReference type="EMBL" id="JBBPBM010000017">
    <property type="protein sequence ID" value="KAK8556315.1"/>
    <property type="molecule type" value="Genomic_DNA"/>
</dbReference>
<evidence type="ECO:0000313" key="2">
    <source>
        <dbReference type="Proteomes" id="UP001472677"/>
    </source>
</evidence>
<evidence type="ECO:0000313" key="1">
    <source>
        <dbReference type="EMBL" id="KAK8556315.1"/>
    </source>
</evidence>
<keyword evidence="2" id="KW-1185">Reference proteome</keyword>
<sequence length="76" mass="8759">MDRRNDVSSKGKDPRRVVEIKEGTTKDFGDLMADSFNGMDLSFNQKGKAIEEPDVAFSQAKKHKNLWKRSMRALWN</sequence>
<dbReference type="Proteomes" id="UP001472677">
    <property type="component" value="Unassembled WGS sequence"/>
</dbReference>
<proteinExistence type="predicted"/>
<reference evidence="1 2" key="1">
    <citation type="journal article" date="2024" name="G3 (Bethesda)">
        <title>Genome assembly of Hibiscus sabdariffa L. provides insights into metabolisms of medicinal natural products.</title>
        <authorList>
            <person name="Kim T."/>
        </authorList>
    </citation>
    <scope>NUCLEOTIDE SEQUENCE [LARGE SCALE GENOMIC DNA]</scope>
    <source>
        <strain evidence="1">TK-2024</strain>
        <tissue evidence="1">Old leaves</tissue>
    </source>
</reference>
<accession>A0ABR2EBC5</accession>
<organism evidence="1 2">
    <name type="scientific">Hibiscus sabdariffa</name>
    <name type="common">roselle</name>
    <dbReference type="NCBI Taxonomy" id="183260"/>
    <lineage>
        <taxon>Eukaryota</taxon>
        <taxon>Viridiplantae</taxon>
        <taxon>Streptophyta</taxon>
        <taxon>Embryophyta</taxon>
        <taxon>Tracheophyta</taxon>
        <taxon>Spermatophyta</taxon>
        <taxon>Magnoliopsida</taxon>
        <taxon>eudicotyledons</taxon>
        <taxon>Gunneridae</taxon>
        <taxon>Pentapetalae</taxon>
        <taxon>rosids</taxon>
        <taxon>malvids</taxon>
        <taxon>Malvales</taxon>
        <taxon>Malvaceae</taxon>
        <taxon>Malvoideae</taxon>
        <taxon>Hibiscus</taxon>
    </lineage>
</organism>
<name>A0ABR2EBC5_9ROSI</name>
<protein>
    <submittedName>
        <fullName evidence="1">Uncharacterized protein</fullName>
    </submittedName>
</protein>
<gene>
    <name evidence="1" type="ORF">V6N12_002723</name>
</gene>